<name>A0A915DTE4_9BILA</name>
<proteinExistence type="predicted"/>
<feature type="compositionally biased region" description="Basic and acidic residues" evidence="1">
    <location>
        <begin position="28"/>
        <end position="46"/>
    </location>
</feature>
<evidence type="ECO:0000313" key="3">
    <source>
        <dbReference type="WBParaSite" id="jg22644"/>
    </source>
</evidence>
<organism evidence="2 3">
    <name type="scientific">Ditylenchus dipsaci</name>
    <dbReference type="NCBI Taxonomy" id="166011"/>
    <lineage>
        <taxon>Eukaryota</taxon>
        <taxon>Metazoa</taxon>
        <taxon>Ecdysozoa</taxon>
        <taxon>Nematoda</taxon>
        <taxon>Chromadorea</taxon>
        <taxon>Rhabditida</taxon>
        <taxon>Tylenchina</taxon>
        <taxon>Tylenchomorpha</taxon>
        <taxon>Sphaerularioidea</taxon>
        <taxon>Anguinidae</taxon>
        <taxon>Anguininae</taxon>
        <taxon>Ditylenchus</taxon>
    </lineage>
</organism>
<dbReference type="WBParaSite" id="jg22644">
    <property type="protein sequence ID" value="jg22644"/>
    <property type="gene ID" value="jg22644"/>
</dbReference>
<protein>
    <submittedName>
        <fullName evidence="3">Reverse transcriptase domain-containing protein</fullName>
    </submittedName>
</protein>
<reference evidence="3" key="1">
    <citation type="submission" date="2022-11" db="UniProtKB">
        <authorList>
            <consortium name="WormBaseParasite"/>
        </authorList>
    </citation>
    <scope>IDENTIFICATION</scope>
</reference>
<accession>A0A915DTE4</accession>
<dbReference type="AlphaFoldDB" id="A0A915DTE4"/>
<feature type="region of interest" description="Disordered" evidence="1">
    <location>
        <begin position="25"/>
        <end position="50"/>
    </location>
</feature>
<keyword evidence="2" id="KW-1185">Reference proteome</keyword>
<evidence type="ECO:0000313" key="2">
    <source>
        <dbReference type="Proteomes" id="UP000887574"/>
    </source>
</evidence>
<evidence type="ECO:0000256" key="1">
    <source>
        <dbReference type="SAM" id="MobiDB-lite"/>
    </source>
</evidence>
<sequence>MNIGPHSGNIYRALRSKFSEDELATVSIKDEEKERDTPSKIKDKGDPIPPTSEYLKGGIEQMLIPSSIQWHVHLIEYADDYAVFSIPDCLPGSKIIEDRLDGERDNPGLKLTSPAFKVEEVDQSDIFQTPIVLLKSFAPMTTLIAFMPV</sequence>
<dbReference type="Proteomes" id="UP000887574">
    <property type="component" value="Unplaced"/>
</dbReference>